<feature type="domain" description="EF-hand" evidence="4">
    <location>
        <begin position="124"/>
        <end position="159"/>
    </location>
</feature>
<name>A0A485LK68_9STRA</name>
<evidence type="ECO:0000259" key="4">
    <source>
        <dbReference type="PROSITE" id="PS50222"/>
    </source>
</evidence>
<evidence type="ECO:0000313" key="5">
    <source>
        <dbReference type="EMBL" id="KAF0685800.1"/>
    </source>
</evidence>
<proteinExistence type="predicted"/>
<dbReference type="EMBL" id="CAADRA010007074">
    <property type="protein sequence ID" value="VFT99071.1"/>
    <property type="molecule type" value="Genomic_DNA"/>
</dbReference>
<reference evidence="6 7" key="1">
    <citation type="submission" date="2019-03" db="EMBL/GenBank/DDBJ databases">
        <authorList>
            <person name="Gaulin E."/>
            <person name="Dumas B."/>
        </authorList>
    </citation>
    <scope>NUCLEOTIDE SEQUENCE [LARGE SCALE GENOMIC DNA]</scope>
    <source>
        <strain evidence="6">CBS 568.67</strain>
    </source>
</reference>
<dbReference type="GO" id="GO:0019900">
    <property type="term" value="F:kinase binding"/>
    <property type="evidence" value="ECO:0007669"/>
    <property type="project" value="InterPro"/>
</dbReference>
<organism evidence="6 7">
    <name type="scientific">Aphanomyces stellatus</name>
    <dbReference type="NCBI Taxonomy" id="120398"/>
    <lineage>
        <taxon>Eukaryota</taxon>
        <taxon>Sar</taxon>
        <taxon>Stramenopiles</taxon>
        <taxon>Oomycota</taxon>
        <taxon>Saprolegniomycetes</taxon>
        <taxon>Saprolegniales</taxon>
        <taxon>Verrucalvaceae</taxon>
        <taxon>Aphanomyces</taxon>
    </lineage>
</organism>
<accession>A0A485LK68</accession>
<evidence type="ECO:0000313" key="7">
    <source>
        <dbReference type="Proteomes" id="UP000332933"/>
    </source>
</evidence>
<evidence type="ECO:0000313" key="6">
    <source>
        <dbReference type="EMBL" id="VFT99071.1"/>
    </source>
</evidence>
<evidence type="ECO:0000256" key="3">
    <source>
        <dbReference type="SAM" id="MobiDB-lite"/>
    </source>
</evidence>
<dbReference type="SUPFAM" id="SSF47473">
    <property type="entry name" value="EF-hand"/>
    <property type="match status" value="1"/>
</dbReference>
<dbReference type="GO" id="GO:0019722">
    <property type="term" value="P:calcium-mediated signaling"/>
    <property type="evidence" value="ECO:0007669"/>
    <property type="project" value="InterPro"/>
</dbReference>
<feature type="domain" description="EF-hand" evidence="4">
    <location>
        <begin position="87"/>
        <end position="122"/>
    </location>
</feature>
<dbReference type="PROSITE" id="PS00018">
    <property type="entry name" value="EF_HAND_1"/>
    <property type="match status" value="2"/>
</dbReference>
<dbReference type="AlphaFoldDB" id="A0A485LK68"/>
<dbReference type="Gene3D" id="1.10.238.10">
    <property type="entry name" value="EF-hand"/>
    <property type="match status" value="1"/>
</dbReference>
<gene>
    <name evidence="6" type="primary">Aste57867_22408</name>
    <name evidence="5" type="ORF">As57867_022338</name>
    <name evidence="6" type="ORF">ASTE57867_22408</name>
</gene>
<feature type="region of interest" description="Disordered" evidence="3">
    <location>
        <begin position="1"/>
        <end position="20"/>
    </location>
</feature>
<dbReference type="Pfam" id="PF13202">
    <property type="entry name" value="EF-hand_5"/>
    <property type="match status" value="2"/>
</dbReference>
<dbReference type="SMART" id="SM00054">
    <property type="entry name" value="EFh"/>
    <property type="match status" value="2"/>
</dbReference>
<dbReference type="GO" id="GO:0005509">
    <property type="term" value="F:calcium ion binding"/>
    <property type="evidence" value="ECO:0007669"/>
    <property type="project" value="InterPro"/>
</dbReference>
<dbReference type="PROSITE" id="PS50222">
    <property type="entry name" value="EF_HAND_2"/>
    <property type="match status" value="2"/>
</dbReference>
<dbReference type="Proteomes" id="UP000332933">
    <property type="component" value="Unassembled WGS sequence"/>
</dbReference>
<protein>
    <submittedName>
        <fullName evidence="6">Aste57867_22408 protein</fullName>
    </submittedName>
</protein>
<dbReference type="PANTHER" id="PTHR23056:SF110">
    <property type="entry name" value="CALMODULIN"/>
    <property type="match status" value="1"/>
</dbReference>
<dbReference type="PANTHER" id="PTHR23056">
    <property type="entry name" value="CALCINEURIN B"/>
    <property type="match status" value="1"/>
</dbReference>
<reference evidence="5" key="2">
    <citation type="submission" date="2019-06" db="EMBL/GenBank/DDBJ databases">
        <title>Genomics analysis of Aphanomyces spp. identifies a new class of oomycete effector associated with host adaptation.</title>
        <authorList>
            <person name="Gaulin E."/>
        </authorList>
    </citation>
    <scope>NUCLEOTIDE SEQUENCE</scope>
    <source>
        <strain evidence="5">CBS 578.67</strain>
    </source>
</reference>
<evidence type="ECO:0000256" key="1">
    <source>
        <dbReference type="ARBA" id="ARBA00022737"/>
    </source>
</evidence>
<evidence type="ECO:0000256" key="2">
    <source>
        <dbReference type="ARBA" id="ARBA00022837"/>
    </source>
</evidence>
<sequence length="226" mass="24050">MGAGASVDGSNAPPTPSLTPRVMATMQTKTKLTSDELHLLGLHYRRYQVQGDNSALPATTISTDTASLPTGTIDRIKFQQAMGMPEKESLYADRLFKVVDGNGDGRVSFGEFASAVSLLSTKATLAEKIKLSFDILDVDGDGQLSRDEVTTMLHTSLTENAIQLTKDQIQMIVAKTFAEVAGGGDAISFDTYAALVSKNEGMVSHLTLNLSYLLSVTGVQAAIQTT</sequence>
<dbReference type="InterPro" id="IPR045198">
    <property type="entry name" value="CNBL1-10"/>
</dbReference>
<keyword evidence="1" id="KW-0677">Repeat</keyword>
<dbReference type="InterPro" id="IPR011992">
    <property type="entry name" value="EF-hand-dom_pair"/>
</dbReference>
<dbReference type="EMBL" id="VJMH01007048">
    <property type="protein sequence ID" value="KAF0685800.1"/>
    <property type="molecule type" value="Genomic_DNA"/>
</dbReference>
<dbReference type="OrthoDB" id="191686at2759"/>
<dbReference type="InterPro" id="IPR018247">
    <property type="entry name" value="EF_Hand_1_Ca_BS"/>
</dbReference>
<dbReference type="InterPro" id="IPR002048">
    <property type="entry name" value="EF_hand_dom"/>
</dbReference>
<keyword evidence="7" id="KW-1185">Reference proteome</keyword>
<dbReference type="CDD" id="cd00051">
    <property type="entry name" value="EFh"/>
    <property type="match status" value="1"/>
</dbReference>
<keyword evidence="2" id="KW-0106">Calcium</keyword>